<dbReference type="AlphaFoldDB" id="A0A2Z2N4M7"/>
<dbReference type="Gene3D" id="2.40.50.100">
    <property type="match status" value="1"/>
</dbReference>
<evidence type="ECO:0000259" key="2">
    <source>
        <dbReference type="PROSITE" id="PS50968"/>
    </source>
</evidence>
<dbReference type="Pfam" id="PF00364">
    <property type="entry name" value="Biotin_lipoyl"/>
    <property type="match status" value="1"/>
</dbReference>
<reference evidence="3 4" key="1">
    <citation type="submission" date="2016-04" db="EMBL/GenBank/DDBJ databases">
        <title>Complete genome sequence of Thermococcus radiotolerans type strain EJ2.</title>
        <authorList>
            <person name="Oger P.M."/>
        </authorList>
    </citation>
    <scope>NUCLEOTIDE SEQUENCE [LARGE SCALE GENOMIC DNA]</scope>
    <source>
        <strain evidence="3 4">EJ2</strain>
    </source>
</reference>
<dbReference type="EMBL" id="CP015106">
    <property type="protein sequence ID" value="ASJ15330.1"/>
    <property type="molecule type" value="Genomic_DNA"/>
</dbReference>
<protein>
    <submittedName>
        <fullName evidence="3">Dihydrolipoyllysine succinyltransferase</fullName>
    </submittedName>
</protein>
<gene>
    <name evidence="3" type="ORF">A3L10_09390</name>
</gene>
<dbReference type="SUPFAM" id="SSF51230">
    <property type="entry name" value="Single hybrid motif"/>
    <property type="match status" value="1"/>
</dbReference>
<dbReference type="InterPro" id="IPR003016">
    <property type="entry name" value="2-oxoA_DH_lipoyl-BS"/>
</dbReference>
<accession>A0A2Z2N4M7</accession>
<name>A0A2Z2N4M7_9EURY</name>
<dbReference type="GO" id="GO:0016740">
    <property type="term" value="F:transferase activity"/>
    <property type="evidence" value="ECO:0007669"/>
    <property type="project" value="UniProtKB-KW"/>
</dbReference>
<sequence>MEVEVRVPRTTKEEKTGVLLSWYKNDGDPVEEGEEIAEVMIEKVTVHVKAPASGRLKILVKENEEVAQDQVIGLIVT</sequence>
<proteinExistence type="predicted"/>
<dbReference type="GeneID" id="33329061"/>
<dbReference type="Proteomes" id="UP000250085">
    <property type="component" value="Chromosome"/>
</dbReference>
<dbReference type="CDD" id="cd06849">
    <property type="entry name" value="lipoyl_domain"/>
    <property type="match status" value="1"/>
</dbReference>
<organism evidence="3 4">
    <name type="scientific">Thermococcus radiotolerans</name>
    <dbReference type="NCBI Taxonomy" id="187880"/>
    <lineage>
        <taxon>Archaea</taxon>
        <taxon>Methanobacteriati</taxon>
        <taxon>Methanobacteriota</taxon>
        <taxon>Thermococci</taxon>
        <taxon>Thermococcales</taxon>
        <taxon>Thermococcaceae</taxon>
        <taxon>Thermococcus</taxon>
    </lineage>
</organism>
<keyword evidence="4" id="KW-1185">Reference proteome</keyword>
<evidence type="ECO:0000313" key="4">
    <source>
        <dbReference type="Proteomes" id="UP000250085"/>
    </source>
</evidence>
<evidence type="ECO:0000313" key="3">
    <source>
        <dbReference type="EMBL" id="ASJ15330.1"/>
    </source>
</evidence>
<dbReference type="InterPro" id="IPR000089">
    <property type="entry name" value="Biotin_lipoyl"/>
</dbReference>
<dbReference type="PROSITE" id="PS50968">
    <property type="entry name" value="BIOTINYL_LIPOYL"/>
    <property type="match status" value="1"/>
</dbReference>
<dbReference type="InterPro" id="IPR011053">
    <property type="entry name" value="Single_hybrid_motif"/>
</dbReference>
<keyword evidence="1" id="KW-0450">Lipoyl</keyword>
<dbReference type="OrthoDB" id="99914at2157"/>
<evidence type="ECO:0000256" key="1">
    <source>
        <dbReference type="ARBA" id="ARBA00022823"/>
    </source>
</evidence>
<dbReference type="PROSITE" id="PS00189">
    <property type="entry name" value="LIPOYL"/>
    <property type="match status" value="1"/>
</dbReference>
<dbReference type="KEGG" id="trl:A3L10_09390"/>
<dbReference type="RefSeq" id="WP_088867367.1">
    <property type="nucleotide sequence ID" value="NZ_CP015106.1"/>
</dbReference>
<keyword evidence="3" id="KW-0808">Transferase</keyword>
<feature type="domain" description="Lipoyl-binding" evidence="2">
    <location>
        <begin position="2"/>
        <end position="77"/>
    </location>
</feature>